<gene>
    <name evidence="1" type="ORF">Hamer_G019529</name>
</gene>
<dbReference type="EMBL" id="JAHLQT010046868">
    <property type="protein sequence ID" value="KAG7153470.1"/>
    <property type="molecule type" value="Genomic_DNA"/>
</dbReference>
<evidence type="ECO:0000313" key="2">
    <source>
        <dbReference type="Proteomes" id="UP000747542"/>
    </source>
</evidence>
<dbReference type="Proteomes" id="UP000747542">
    <property type="component" value="Unassembled WGS sequence"/>
</dbReference>
<accession>A0A8J5MJG3</accession>
<dbReference type="AlphaFoldDB" id="A0A8J5MJG3"/>
<evidence type="ECO:0000313" key="1">
    <source>
        <dbReference type="EMBL" id="KAG7153470.1"/>
    </source>
</evidence>
<name>A0A8J5MJG3_HOMAM</name>
<proteinExistence type="predicted"/>
<keyword evidence="2" id="KW-1185">Reference proteome</keyword>
<organism evidence="1 2">
    <name type="scientific">Homarus americanus</name>
    <name type="common">American lobster</name>
    <dbReference type="NCBI Taxonomy" id="6706"/>
    <lineage>
        <taxon>Eukaryota</taxon>
        <taxon>Metazoa</taxon>
        <taxon>Ecdysozoa</taxon>
        <taxon>Arthropoda</taxon>
        <taxon>Crustacea</taxon>
        <taxon>Multicrustacea</taxon>
        <taxon>Malacostraca</taxon>
        <taxon>Eumalacostraca</taxon>
        <taxon>Eucarida</taxon>
        <taxon>Decapoda</taxon>
        <taxon>Pleocyemata</taxon>
        <taxon>Astacidea</taxon>
        <taxon>Nephropoidea</taxon>
        <taxon>Nephropidae</taxon>
        <taxon>Homarus</taxon>
    </lineage>
</organism>
<reference evidence="1" key="1">
    <citation type="journal article" date="2021" name="Sci. Adv.">
        <title>The American lobster genome reveals insights on longevity, neural, and immune adaptations.</title>
        <authorList>
            <person name="Polinski J.M."/>
            <person name="Zimin A.V."/>
            <person name="Clark K.F."/>
            <person name="Kohn A.B."/>
            <person name="Sadowski N."/>
            <person name="Timp W."/>
            <person name="Ptitsyn A."/>
            <person name="Khanna P."/>
            <person name="Romanova D.Y."/>
            <person name="Williams P."/>
            <person name="Greenwood S.J."/>
            <person name="Moroz L.L."/>
            <person name="Walt D.R."/>
            <person name="Bodnar A.G."/>
        </authorList>
    </citation>
    <scope>NUCLEOTIDE SEQUENCE</scope>
    <source>
        <strain evidence="1">GMGI-L3</strain>
    </source>
</reference>
<comment type="caution">
    <text evidence="1">The sequence shown here is derived from an EMBL/GenBank/DDBJ whole genome shotgun (WGS) entry which is preliminary data.</text>
</comment>
<protein>
    <submittedName>
        <fullName evidence="1">Uncharacterized protein</fullName>
    </submittedName>
</protein>
<sequence length="119" mass="13377">MIILNNLDSLLNKEHILEIFGWNDVTFLLVLLLPDSSGLSSASVSIFPFVELKQLLSGRFLTVLFTNSSTSSSSTSRPWICPVTQFLEQQPLLLTFQAFKSLKDTFRLVASKQHKDTSQ</sequence>